<organism evidence="1 2">
    <name type="scientific">Adineta steineri</name>
    <dbReference type="NCBI Taxonomy" id="433720"/>
    <lineage>
        <taxon>Eukaryota</taxon>
        <taxon>Metazoa</taxon>
        <taxon>Spiralia</taxon>
        <taxon>Gnathifera</taxon>
        <taxon>Rotifera</taxon>
        <taxon>Eurotatoria</taxon>
        <taxon>Bdelloidea</taxon>
        <taxon>Adinetida</taxon>
        <taxon>Adinetidae</taxon>
        <taxon>Adineta</taxon>
    </lineage>
</organism>
<gene>
    <name evidence="1" type="ORF">KXQ929_LOCUS49299</name>
</gene>
<name>A0A820MBA3_9BILA</name>
<sequence length="78" mass="9080">TQKKSGTVFDSNFTDVYSNRSEQACLYGYSECRYNATCTEQNECRCIFSCSDNRQSIEHTNKCRLAQDICKSYYEKSK</sequence>
<dbReference type="AlphaFoldDB" id="A0A820MBA3"/>
<evidence type="ECO:0000313" key="1">
    <source>
        <dbReference type="EMBL" id="CAF4369879.1"/>
    </source>
</evidence>
<proteinExistence type="predicted"/>
<dbReference type="EMBL" id="CAJOBB010020718">
    <property type="protein sequence ID" value="CAF4369879.1"/>
    <property type="molecule type" value="Genomic_DNA"/>
</dbReference>
<comment type="caution">
    <text evidence="1">The sequence shown here is derived from an EMBL/GenBank/DDBJ whole genome shotgun (WGS) entry which is preliminary data.</text>
</comment>
<dbReference type="Proteomes" id="UP000663868">
    <property type="component" value="Unassembled WGS sequence"/>
</dbReference>
<evidence type="ECO:0000313" key="2">
    <source>
        <dbReference type="Proteomes" id="UP000663868"/>
    </source>
</evidence>
<feature type="non-terminal residue" evidence="1">
    <location>
        <position position="1"/>
    </location>
</feature>
<accession>A0A820MBA3</accession>
<protein>
    <submittedName>
        <fullName evidence="1">Uncharacterized protein</fullName>
    </submittedName>
</protein>
<reference evidence="1" key="1">
    <citation type="submission" date="2021-02" db="EMBL/GenBank/DDBJ databases">
        <authorList>
            <person name="Nowell W R."/>
        </authorList>
    </citation>
    <scope>NUCLEOTIDE SEQUENCE</scope>
</reference>